<organism evidence="3 4">
    <name type="scientific">Streptantibioticus parmotrematis</name>
    <dbReference type="NCBI Taxonomy" id="2873249"/>
    <lineage>
        <taxon>Bacteria</taxon>
        <taxon>Bacillati</taxon>
        <taxon>Actinomycetota</taxon>
        <taxon>Actinomycetes</taxon>
        <taxon>Kitasatosporales</taxon>
        <taxon>Streptomycetaceae</taxon>
        <taxon>Streptantibioticus</taxon>
    </lineage>
</organism>
<sequence>MTTAVSTGAAITAAPWLPFAEHEPDRGSLRLYCLPHAGGSASAYRSWFGRLPGVSVRPVQPPGRETRLRETPHTTMAALVAELADGLLAVEDGPYAVYGHSLGALVGFELLREVRRRGGPEPVHLFVSGSAAPGDDPVDDGPPVAAMTDAEVVALLRRIGGTPEWMLTDPTVLRMILPPFRADFTVKEGYVCPPEPPLTVPVTALAATDDPRAGSADVAGWRDQTLGRFRLHTLTGGHFAVLEQPGVTHRHITEALRATAR</sequence>
<dbReference type="RefSeq" id="WP_222976546.1">
    <property type="nucleotide sequence ID" value="NZ_JAINVZ010000005.1"/>
</dbReference>
<name>A0ABS7QQ37_9ACTN</name>
<keyword evidence="4" id="KW-1185">Reference proteome</keyword>
<dbReference type="InterPro" id="IPR029058">
    <property type="entry name" value="AB_hydrolase_fold"/>
</dbReference>
<evidence type="ECO:0000313" key="3">
    <source>
        <dbReference type="EMBL" id="MBY8885305.1"/>
    </source>
</evidence>
<accession>A0ABS7QQ37</accession>
<evidence type="ECO:0000313" key="4">
    <source>
        <dbReference type="Proteomes" id="UP001198565"/>
    </source>
</evidence>
<dbReference type="InterPro" id="IPR001031">
    <property type="entry name" value="Thioesterase"/>
</dbReference>
<proteinExistence type="inferred from homology"/>
<dbReference type="InterPro" id="IPR012223">
    <property type="entry name" value="TEII"/>
</dbReference>
<protein>
    <submittedName>
        <fullName evidence="3">Thioesterase</fullName>
    </submittedName>
</protein>
<dbReference type="PANTHER" id="PTHR11487:SF0">
    <property type="entry name" value="S-ACYL FATTY ACID SYNTHASE THIOESTERASE, MEDIUM CHAIN"/>
    <property type="match status" value="1"/>
</dbReference>
<reference evidence="3 4" key="1">
    <citation type="submission" date="2021-08" db="EMBL/GenBank/DDBJ databases">
        <title>Streptomyces sp. PTM05 isolated from lichen.</title>
        <authorList>
            <person name="Somphong A."/>
            <person name="Phongsopitanun W."/>
            <person name="Tanasupawat S."/>
        </authorList>
    </citation>
    <scope>NUCLEOTIDE SEQUENCE [LARGE SCALE GENOMIC DNA]</scope>
    <source>
        <strain evidence="3 4">Ptm05</strain>
    </source>
</reference>
<comment type="caution">
    <text evidence="3">The sequence shown here is derived from an EMBL/GenBank/DDBJ whole genome shotgun (WGS) entry which is preliminary data.</text>
</comment>
<feature type="domain" description="Thioesterase" evidence="2">
    <location>
        <begin position="30"/>
        <end position="252"/>
    </location>
</feature>
<evidence type="ECO:0000256" key="1">
    <source>
        <dbReference type="ARBA" id="ARBA00007169"/>
    </source>
</evidence>
<dbReference type="EMBL" id="JAINVZ010000005">
    <property type="protein sequence ID" value="MBY8885305.1"/>
    <property type="molecule type" value="Genomic_DNA"/>
</dbReference>
<comment type="similarity">
    <text evidence="1">Belongs to the thioesterase family.</text>
</comment>
<dbReference type="Proteomes" id="UP001198565">
    <property type="component" value="Unassembled WGS sequence"/>
</dbReference>
<dbReference type="PANTHER" id="PTHR11487">
    <property type="entry name" value="THIOESTERASE"/>
    <property type="match status" value="1"/>
</dbReference>
<gene>
    <name evidence="3" type="ORF">K7472_10655</name>
</gene>
<evidence type="ECO:0000259" key="2">
    <source>
        <dbReference type="Pfam" id="PF00975"/>
    </source>
</evidence>
<dbReference type="Pfam" id="PF00975">
    <property type="entry name" value="Thioesterase"/>
    <property type="match status" value="1"/>
</dbReference>
<dbReference type="SUPFAM" id="SSF53474">
    <property type="entry name" value="alpha/beta-Hydrolases"/>
    <property type="match status" value="1"/>
</dbReference>
<dbReference type="Gene3D" id="3.40.50.1820">
    <property type="entry name" value="alpha/beta hydrolase"/>
    <property type="match status" value="1"/>
</dbReference>